<feature type="region of interest" description="Disordered" evidence="1">
    <location>
        <begin position="1"/>
        <end position="29"/>
    </location>
</feature>
<reference evidence="2" key="1">
    <citation type="submission" date="2013-07" db="EMBL/GenBank/DDBJ databases">
        <title>The genome of Eucalyptus grandis.</title>
        <authorList>
            <person name="Schmutz J."/>
            <person name="Hayes R."/>
            <person name="Myburg A."/>
            <person name="Tuskan G."/>
            <person name="Grattapaglia D."/>
            <person name="Rokhsar D.S."/>
        </authorList>
    </citation>
    <scope>NUCLEOTIDE SEQUENCE</scope>
    <source>
        <tissue evidence="2">Leaf extractions</tissue>
    </source>
</reference>
<gene>
    <name evidence="2" type="ORF">EUGRSUZ_F03579</name>
</gene>
<evidence type="ECO:0000313" key="2">
    <source>
        <dbReference type="EMBL" id="KCW70336.1"/>
    </source>
</evidence>
<accession>A0A059BWK1</accession>
<dbReference type="EMBL" id="KK198758">
    <property type="protein sequence ID" value="KCW70336.1"/>
    <property type="molecule type" value="Genomic_DNA"/>
</dbReference>
<protein>
    <submittedName>
        <fullName evidence="2">Uncharacterized protein</fullName>
    </submittedName>
</protein>
<dbReference type="InParanoid" id="A0A059BWK1"/>
<proteinExistence type="predicted"/>
<dbReference type="AlphaFoldDB" id="A0A059BWK1"/>
<organism evidence="2">
    <name type="scientific">Eucalyptus grandis</name>
    <name type="common">Flooded gum</name>
    <dbReference type="NCBI Taxonomy" id="71139"/>
    <lineage>
        <taxon>Eukaryota</taxon>
        <taxon>Viridiplantae</taxon>
        <taxon>Streptophyta</taxon>
        <taxon>Embryophyta</taxon>
        <taxon>Tracheophyta</taxon>
        <taxon>Spermatophyta</taxon>
        <taxon>Magnoliopsida</taxon>
        <taxon>eudicotyledons</taxon>
        <taxon>Gunneridae</taxon>
        <taxon>Pentapetalae</taxon>
        <taxon>rosids</taxon>
        <taxon>malvids</taxon>
        <taxon>Myrtales</taxon>
        <taxon>Myrtaceae</taxon>
        <taxon>Myrtoideae</taxon>
        <taxon>Eucalypteae</taxon>
        <taxon>Eucalyptus</taxon>
    </lineage>
</organism>
<feature type="compositionally biased region" description="Polar residues" evidence="1">
    <location>
        <begin position="20"/>
        <end position="29"/>
    </location>
</feature>
<sequence length="99" mass="10771">MAAASCPSRPVSKPADGFSFGTSPKTPNQFLGRPGCKNLSFASNYAGKVKVCTSRKLTVQARYDYDFWLPAISHVVNGNSFAPKQPLPKRGLKCYGTRE</sequence>
<dbReference type="Gramene" id="KCW70336">
    <property type="protein sequence ID" value="KCW70336"/>
    <property type="gene ID" value="EUGRSUZ_F03579"/>
</dbReference>
<evidence type="ECO:0000256" key="1">
    <source>
        <dbReference type="SAM" id="MobiDB-lite"/>
    </source>
</evidence>
<name>A0A059BWK1_EUCGR</name>